<dbReference type="PANTHER" id="PTHR48100:SF5">
    <property type="entry name" value="HISTIDINE PHOSPHATASE FAMILY PROTEIN"/>
    <property type="match status" value="1"/>
</dbReference>
<dbReference type="InterPro" id="IPR013078">
    <property type="entry name" value="His_Pase_superF_clade-1"/>
</dbReference>
<dbReference type="GO" id="GO:0016791">
    <property type="term" value="F:phosphatase activity"/>
    <property type="evidence" value="ECO:0007669"/>
    <property type="project" value="TreeGrafter"/>
</dbReference>
<dbReference type="Proteomes" id="UP000095094">
    <property type="component" value="Unassembled WGS sequence"/>
</dbReference>
<feature type="binding site" evidence="1">
    <location>
        <position position="62"/>
    </location>
    <ligand>
        <name>substrate</name>
    </ligand>
</feature>
<gene>
    <name evidence="2" type="ORF">BCR25_02235</name>
</gene>
<dbReference type="InterPro" id="IPR029033">
    <property type="entry name" value="His_PPase_superfam"/>
</dbReference>
<dbReference type="RefSeq" id="WP_069661965.1">
    <property type="nucleotide sequence ID" value="NZ_JBHUJJ010000001.1"/>
</dbReference>
<dbReference type="InterPro" id="IPR001345">
    <property type="entry name" value="PG/BPGM_mutase_AS"/>
</dbReference>
<accession>A0A1E5H728</accession>
<reference evidence="3" key="1">
    <citation type="submission" date="2016-09" db="EMBL/GenBank/DDBJ databases">
        <authorList>
            <person name="Gulvik C.A."/>
        </authorList>
    </citation>
    <scope>NUCLEOTIDE SEQUENCE [LARGE SCALE GENOMIC DNA]</scope>
    <source>
        <strain evidence="3">LMG 8895</strain>
    </source>
</reference>
<dbReference type="SUPFAM" id="SSF53254">
    <property type="entry name" value="Phosphoglycerate mutase-like"/>
    <property type="match status" value="1"/>
</dbReference>
<dbReference type="SMART" id="SM00855">
    <property type="entry name" value="PGAM"/>
    <property type="match status" value="1"/>
</dbReference>
<dbReference type="PANTHER" id="PTHR48100">
    <property type="entry name" value="BROAD-SPECIFICITY PHOSPHATASE YOR283W-RELATED"/>
    <property type="match status" value="1"/>
</dbReference>
<name>A0A1E5H728_9ENTE</name>
<dbReference type="EMBL" id="MIJY01000001">
    <property type="protein sequence ID" value="OEG20656.1"/>
    <property type="molecule type" value="Genomic_DNA"/>
</dbReference>
<dbReference type="InterPro" id="IPR050275">
    <property type="entry name" value="PGM_Phosphatase"/>
</dbReference>
<dbReference type="GO" id="GO:0005737">
    <property type="term" value="C:cytoplasm"/>
    <property type="evidence" value="ECO:0007669"/>
    <property type="project" value="TreeGrafter"/>
</dbReference>
<keyword evidence="3" id="KW-1185">Reference proteome</keyword>
<evidence type="ECO:0000256" key="1">
    <source>
        <dbReference type="PIRSR" id="PIRSR613078-2"/>
    </source>
</evidence>
<dbReference type="Pfam" id="PF00300">
    <property type="entry name" value="His_Phos_1"/>
    <property type="match status" value="1"/>
</dbReference>
<dbReference type="Gene3D" id="3.40.50.1240">
    <property type="entry name" value="Phosphoglycerate mutase-like"/>
    <property type="match status" value="1"/>
</dbReference>
<evidence type="ECO:0000313" key="3">
    <source>
        <dbReference type="Proteomes" id="UP000095094"/>
    </source>
</evidence>
<dbReference type="CDD" id="cd07067">
    <property type="entry name" value="HP_PGM_like"/>
    <property type="match status" value="1"/>
</dbReference>
<comment type="caution">
    <text evidence="2">The sequence shown here is derived from an EMBL/GenBank/DDBJ whole genome shotgun (WGS) entry which is preliminary data.</text>
</comment>
<protein>
    <submittedName>
        <fullName evidence="2">Phosphoglycerate mutase</fullName>
    </submittedName>
</protein>
<proteinExistence type="predicted"/>
<organism evidence="2 3">
    <name type="scientific">Enterococcus termitis</name>
    <dbReference type="NCBI Taxonomy" id="332950"/>
    <lineage>
        <taxon>Bacteria</taxon>
        <taxon>Bacillati</taxon>
        <taxon>Bacillota</taxon>
        <taxon>Bacilli</taxon>
        <taxon>Lactobacillales</taxon>
        <taxon>Enterococcaceae</taxon>
        <taxon>Enterococcus</taxon>
    </lineage>
</organism>
<dbReference type="AlphaFoldDB" id="A0A1E5H728"/>
<dbReference type="PROSITE" id="PS00175">
    <property type="entry name" value="PG_MUTASE"/>
    <property type="match status" value="1"/>
</dbReference>
<evidence type="ECO:0000313" key="2">
    <source>
        <dbReference type="EMBL" id="OEG20656.1"/>
    </source>
</evidence>
<sequence length="197" mass="22658">MMTHYLYLMRHGQTLFNQLNKVQGACDSPLTELGIYQANAAKQYFERAKISFDRAYSSTQERACDTLELVTSLPYQRLKGLKEMNFGYYEAQPTFLQPKGPETYETFYVSYGGESAESVRVRMSQTLLNIMSQKNHKNVLAVSHNGACFSFLSQIWKESYGIQPIHLPNCGIIKLSFNGKEFEFLEIIDPTEIFEKE</sequence>
<feature type="binding site" evidence="1">
    <location>
        <begin position="10"/>
        <end position="17"/>
    </location>
    <ligand>
        <name>substrate</name>
    </ligand>
</feature>